<gene>
    <name evidence="4" type="ORF">ROA7745_02289</name>
</gene>
<evidence type="ECO:0000313" key="5">
    <source>
        <dbReference type="Proteomes" id="UP000193224"/>
    </source>
</evidence>
<keyword evidence="2" id="KW-1133">Transmembrane helix</keyword>
<evidence type="ECO:0000256" key="3">
    <source>
        <dbReference type="SAM" id="SignalP"/>
    </source>
</evidence>
<dbReference type="AlphaFoldDB" id="A0A1X7BS78"/>
<reference evidence="4 5" key="1">
    <citation type="submission" date="2017-03" db="EMBL/GenBank/DDBJ databases">
        <authorList>
            <person name="Afonso C.L."/>
            <person name="Miller P.J."/>
            <person name="Scott M.A."/>
            <person name="Spackman E."/>
            <person name="Goraichik I."/>
            <person name="Dimitrov K.M."/>
            <person name="Suarez D.L."/>
            <person name="Swayne D.E."/>
        </authorList>
    </citation>
    <scope>NUCLEOTIDE SEQUENCE [LARGE SCALE GENOMIC DNA]</scope>
    <source>
        <strain evidence="4 5">CECT 7745</strain>
    </source>
</reference>
<proteinExistence type="predicted"/>
<evidence type="ECO:0000313" key="4">
    <source>
        <dbReference type="EMBL" id="SMC12463.1"/>
    </source>
</evidence>
<evidence type="ECO:0000256" key="1">
    <source>
        <dbReference type="SAM" id="MobiDB-lite"/>
    </source>
</evidence>
<keyword evidence="2" id="KW-0472">Membrane</keyword>
<feature type="transmembrane region" description="Helical" evidence="2">
    <location>
        <begin position="32"/>
        <end position="52"/>
    </location>
</feature>
<protein>
    <submittedName>
        <fullName evidence="4">Uncharacterized protein</fullName>
    </submittedName>
</protein>
<keyword evidence="5" id="KW-1185">Reference proteome</keyword>
<feature type="region of interest" description="Disordered" evidence="1">
    <location>
        <begin position="68"/>
        <end position="109"/>
    </location>
</feature>
<sequence>MMYRKFIAIILGLSVAIAGLSAAPARAGDRDLLKILGGVAAVAIIGSAIANAKDRDDHVTRNNYYYNKKPRVGHRHGHRHHTKHRYHKYGHKKHDHGYKHRSKHHNGHFARPLPKRVQRKVLPASCRVQAYNERGRFVAFSDWCLDRKFRYANALPRRCATGAHVQRHNRRTLVYSQRCLSRQGYAVAQY</sequence>
<dbReference type="EMBL" id="FWXB01000007">
    <property type="protein sequence ID" value="SMC12463.1"/>
    <property type="molecule type" value="Genomic_DNA"/>
</dbReference>
<keyword evidence="2" id="KW-0812">Transmembrane</keyword>
<feature type="chain" id="PRO_5012485338" evidence="3">
    <location>
        <begin position="28"/>
        <end position="190"/>
    </location>
</feature>
<evidence type="ECO:0000256" key="2">
    <source>
        <dbReference type="SAM" id="Phobius"/>
    </source>
</evidence>
<feature type="signal peptide" evidence="3">
    <location>
        <begin position="1"/>
        <end position="27"/>
    </location>
</feature>
<dbReference type="Proteomes" id="UP000193224">
    <property type="component" value="Unassembled WGS sequence"/>
</dbReference>
<name>A0A1X7BS78_9RHOB</name>
<organism evidence="4 5">
    <name type="scientific">Roseovarius aestuarii</name>
    <dbReference type="NCBI Taxonomy" id="475083"/>
    <lineage>
        <taxon>Bacteria</taxon>
        <taxon>Pseudomonadati</taxon>
        <taxon>Pseudomonadota</taxon>
        <taxon>Alphaproteobacteria</taxon>
        <taxon>Rhodobacterales</taxon>
        <taxon>Roseobacteraceae</taxon>
        <taxon>Roseovarius</taxon>
    </lineage>
</organism>
<keyword evidence="3" id="KW-0732">Signal</keyword>
<accession>A0A1X7BS78</accession>